<reference evidence="1 2" key="1">
    <citation type="submission" date="2021-06" db="EMBL/GenBank/DDBJ databases">
        <title>Caerostris darwini draft genome.</title>
        <authorList>
            <person name="Kono N."/>
            <person name="Arakawa K."/>
        </authorList>
    </citation>
    <scope>NUCLEOTIDE SEQUENCE [LARGE SCALE GENOMIC DNA]</scope>
</reference>
<gene>
    <name evidence="1" type="ORF">CDAR_58481</name>
</gene>
<dbReference type="AlphaFoldDB" id="A0AAV4U7L2"/>
<dbReference type="EMBL" id="BPLQ01010785">
    <property type="protein sequence ID" value="GIY53625.1"/>
    <property type="molecule type" value="Genomic_DNA"/>
</dbReference>
<accession>A0AAV4U7L2</accession>
<organism evidence="1 2">
    <name type="scientific">Caerostris darwini</name>
    <dbReference type="NCBI Taxonomy" id="1538125"/>
    <lineage>
        <taxon>Eukaryota</taxon>
        <taxon>Metazoa</taxon>
        <taxon>Ecdysozoa</taxon>
        <taxon>Arthropoda</taxon>
        <taxon>Chelicerata</taxon>
        <taxon>Arachnida</taxon>
        <taxon>Araneae</taxon>
        <taxon>Araneomorphae</taxon>
        <taxon>Entelegynae</taxon>
        <taxon>Araneoidea</taxon>
        <taxon>Araneidae</taxon>
        <taxon>Caerostris</taxon>
    </lineage>
</organism>
<comment type="caution">
    <text evidence="1">The sequence shown here is derived from an EMBL/GenBank/DDBJ whole genome shotgun (WGS) entry which is preliminary data.</text>
</comment>
<evidence type="ECO:0000313" key="1">
    <source>
        <dbReference type="EMBL" id="GIY53625.1"/>
    </source>
</evidence>
<protein>
    <submittedName>
        <fullName evidence="1">Uncharacterized protein</fullName>
    </submittedName>
</protein>
<dbReference type="Proteomes" id="UP001054837">
    <property type="component" value="Unassembled WGS sequence"/>
</dbReference>
<proteinExistence type="predicted"/>
<keyword evidence="2" id="KW-1185">Reference proteome</keyword>
<sequence>METEDFIPLGRSAIVAAFPFKGRGEAFIGLYHPPSFIRMEGLHSPLRANNSRRKGVENTFTCCCSNSVFLRAHLTSFCMVWWEILCGVT</sequence>
<name>A0AAV4U7L2_9ARAC</name>
<evidence type="ECO:0000313" key="2">
    <source>
        <dbReference type="Proteomes" id="UP001054837"/>
    </source>
</evidence>